<dbReference type="Gene3D" id="4.10.640.10">
    <property type="entry name" value="Ribosomal protein S18"/>
    <property type="match status" value="1"/>
</dbReference>
<evidence type="ECO:0000256" key="4">
    <source>
        <dbReference type="ARBA" id="ARBA00035141"/>
    </source>
</evidence>
<keyword evidence="9" id="KW-1185">Reference proteome</keyword>
<dbReference type="InterPro" id="IPR036870">
    <property type="entry name" value="Ribosomal_bS18_sf"/>
</dbReference>
<comment type="function">
    <text evidence="5">Binds as a heterodimer with protein bS6 to the central domain of the 16S rRNA, where it helps stabilize the platform of the 30S subunit.</text>
</comment>
<dbReference type="InterPro" id="IPR018275">
    <property type="entry name" value="Ribosomal_bS18_CS"/>
</dbReference>
<dbReference type="Pfam" id="PF01084">
    <property type="entry name" value="Ribosomal_S18"/>
    <property type="match status" value="1"/>
</dbReference>
<dbReference type="PANTHER" id="PTHR13479:SF40">
    <property type="entry name" value="SMALL RIBOSOMAL SUBUNIT PROTEIN BS18M"/>
    <property type="match status" value="1"/>
</dbReference>
<dbReference type="eggNOG" id="COG0238">
    <property type="taxonomic scope" value="Bacteria"/>
</dbReference>
<dbReference type="Proteomes" id="UP000005632">
    <property type="component" value="Chromosome"/>
</dbReference>
<dbReference type="GO" id="GO:0022627">
    <property type="term" value="C:cytosolic small ribosomal subunit"/>
    <property type="evidence" value="ECO:0007669"/>
    <property type="project" value="TreeGrafter"/>
</dbReference>
<dbReference type="PANTHER" id="PTHR13479">
    <property type="entry name" value="30S RIBOSOMAL PROTEIN S18"/>
    <property type="match status" value="1"/>
</dbReference>
<keyword evidence="5" id="KW-0699">rRNA-binding</keyword>
<dbReference type="OrthoDB" id="9812008at2"/>
<dbReference type="GO" id="GO:0006412">
    <property type="term" value="P:translation"/>
    <property type="evidence" value="ECO:0007669"/>
    <property type="project" value="UniProtKB-UniRule"/>
</dbReference>
<evidence type="ECO:0000313" key="9">
    <source>
        <dbReference type="Proteomes" id="UP000005632"/>
    </source>
</evidence>
<reference evidence="8 9" key="1">
    <citation type="submission" date="2011-11" db="EMBL/GenBank/DDBJ databases">
        <title>Complete sequence of Spirochaeta sp. grapes.</title>
        <authorList>
            <consortium name="US DOE Joint Genome Institute"/>
            <person name="Lucas S."/>
            <person name="Han J."/>
            <person name="Lapidus A."/>
            <person name="Cheng J.-F."/>
            <person name="Goodwin L."/>
            <person name="Pitluck S."/>
            <person name="Peters L."/>
            <person name="Ovchinnikova G."/>
            <person name="Munk A.C."/>
            <person name="Detter J.C."/>
            <person name="Han C."/>
            <person name="Tapia R."/>
            <person name="Land M."/>
            <person name="Hauser L."/>
            <person name="Kyrpides N."/>
            <person name="Ivanova N."/>
            <person name="Pagani I."/>
            <person name="Ritalahtilisa K."/>
            <person name="Loeffler F."/>
            <person name="Woyke T."/>
        </authorList>
    </citation>
    <scope>NUCLEOTIDE SEQUENCE [LARGE SCALE GENOMIC DNA]</scope>
    <source>
        <strain evidence="9">ATCC BAA-1885 / DSM 22778 / Grapes</strain>
    </source>
</reference>
<dbReference type="InterPro" id="IPR001648">
    <property type="entry name" value="Ribosomal_bS18"/>
</dbReference>
<sequence length="95" mass="11046">MRDDDNDSMNNDDNKGGRERRMGGRKPSFRKKVCKFCTQNATPDYKNPELLRRYITERGKILPARITGCCAKHQRAVTAEIKRARVLAYLPFEKK</sequence>
<dbReference type="PROSITE" id="PS00057">
    <property type="entry name" value="RIBOSOMAL_S18"/>
    <property type="match status" value="1"/>
</dbReference>
<keyword evidence="3 5" id="KW-0687">Ribonucleoprotein</keyword>
<keyword evidence="2 5" id="KW-0689">Ribosomal protein</keyword>
<name>G8QXZ0_SPHPG</name>
<evidence type="ECO:0000256" key="6">
    <source>
        <dbReference type="RuleBase" id="RU003910"/>
    </source>
</evidence>
<evidence type="ECO:0000256" key="5">
    <source>
        <dbReference type="HAMAP-Rule" id="MF_00270"/>
    </source>
</evidence>
<comment type="similarity">
    <text evidence="1 5 6">Belongs to the bacterial ribosomal protein bS18 family.</text>
</comment>
<evidence type="ECO:0000256" key="1">
    <source>
        <dbReference type="ARBA" id="ARBA00005589"/>
    </source>
</evidence>
<dbReference type="GO" id="GO:0003735">
    <property type="term" value="F:structural constituent of ribosome"/>
    <property type="evidence" value="ECO:0007669"/>
    <property type="project" value="InterPro"/>
</dbReference>
<dbReference type="SUPFAM" id="SSF46911">
    <property type="entry name" value="Ribosomal protein S18"/>
    <property type="match status" value="1"/>
</dbReference>
<comment type="subunit">
    <text evidence="5">Part of the 30S ribosomal subunit. Forms a tight heterodimer with protein bS6.</text>
</comment>
<dbReference type="STRING" id="158190.SpiGrapes_0653"/>
<dbReference type="PRINTS" id="PR00974">
    <property type="entry name" value="RIBOSOMALS18"/>
</dbReference>
<evidence type="ECO:0000256" key="3">
    <source>
        <dbReference type="ARBA" id="ARBA00023274"/>
    </source>
</evidence>
<evidence type="ECO:0000256" key="2">
    <source>
        <dbReference type="ARBA" id="ARBA00022980"/>
    </source>
</evidence>
<dbReference type="AlphaFoldDB" id="G8QXZ0"/>
<organism evidence="8 9">
    <name type="scientific">Sphaerochaeta pleomorpha (strain ATCC BAA-1885 / DSM 22778 / Grapes)</name>
    <dbReference type="NCBI Taxonomy" id="158190"/>
    <lineage>
        <taxon>Bacteria</taxon>
        <taxon>Pseudomonadati</taxon>
        <taxon>Spirochaetota</taxon>
        <taxon>Spirochaetia</taxon>
        <taxon>Spirochaetales</taxon>
        <taxon>Sphaerochaetaceae</taxon>
        <taxon>Sphaerochaeta</taxon>
    </lineage>
</organism>
<evidence type="ECO:0000313" key="8">
    <source>
        <dbReference type="EMBL" id="AEV28495.1"/>
    </source>
</evidence>
<accession>G8QXZ0</accession>
<evidence type="ECO:0000256" key="7">
    <source>
        <dbReference type="SAM" id="MobiDB-lite"/>
    </source>
</evidence>
<feature type="compositionally biased region" description="Basic and acidic residues" evidence="7">
    <location>
        <begin position="12"/>
        <end position="22"/>
    </location>
</feature>
<gene>
    <name evidence="5" type="primary">rpsR</name>
    <name evidence="8" type="ordered locus">SpiGrapes_0653</name>
</gene>
<dbReference type="HAMAP" id="MF_00270">
    <property type="entry name" value="Ribosomal_bS18"/>
    <property type="match status" value="1"/>
</dbReference>
<dbReference type="EMBL" id="CP003155">
    <property type="protein sequence ID" value="AEV28495.1"/>
    <property type="molecule type" value="Genomic_DNA"/>
</dbReference>
<dbReference type="NCBIfam" id="TIGR00165">
    <property type="entry name" value="S18"/>
    <property type="match status" value="1"/>
</dbReference>
<dbReference type="GO" id="GO:0070181">
    <property type="term" value="F:small ribosomal subunit rRNA binding"/>
    <property type="evidence" value="ECO:0007669"/>
    <property type="project" value="TreeGrafter"/>
</dbReference>
<dbReference type="KEGG" id="sgp:SpiGrapes_0653"/>
<protein>
    <recommendedName>
        <fullName evidence="4 5">Small ribosomal subunit protein bS18</fullName>
    </recommendedName>
</protein>
<dbReference type="HOGENOM" id="CLU_148710_0_3_12"/>
<keyword evidence="5" id="KW-0694">RNA-binding</keyword>
<feature type="region of interest" description="Disordered" evidence="7">
    <location>
        <begin position="1"/>
        <end position="28"/>
    </location>
</feature>
<proteinExistence type="inferred from homology"/>